<accession>A0A445IL28</accession>
<evidence type="ECO:0000313" key="2">
    <source>
        <dbReference type="EMBL" id="RZB86742.1"/>
    </source>
</evidence>
<dbReference type="InterPro" id="IPR013103">
    <property type="entry name" value="RVT_2"/>
</dbReference>
<dbReference type="EMBL" id="QZWG01000010">
    <property type="protein sequence ID" value="RZB86742.1"/>
    <property type="molecule type" value="Genomic_DNA"/>
</dbReference>
<keyword evidence="2" id="KW-0808">Transferase</keyword>
<gene>
    <name evidence="2" type="ORF">D0Y65_026713</name>
</gene>
<dbReference type="AlphaFoldDB" id="A0A445IL28"/>
<evidence type="ECO:0000259" key="1">
    <source>
        <dbReference type="Pfam" id="PF07727"/>
    </source>
</evidence>
<evidence type="ECO:0000313" key="3">
    <source>
        <dbReference type="Proteomes" id="UP000289340"/>
    </source>
</evidence>
<dbReference type="InterPro" id="IPR043502">
    <property type="entry name" value="DNA/RNA_pol_sf"/>
</dbReference>
<dbReference type="Pfam" id="PF07727">
    <property type="entry name" value="RVT_2"/>
    <property type="match status" value="1"/>
</dbReference>
<sequence>MAYTLEEDPSNLQEALSSLDADLWQEAINDEMDFLESNKTWHLVYLPPSCKPIGCKWILKKKLKPDGTVDKYKARLVAKGFRQRENVDFFDTFSPVTRITSIWLLISLAAIYSLVVHQMDFKTAFLNGELEEEIYMEQPEGFVIHGQEDKVCKLDKSLFINRPSMEHWHTIERVMRYLKRTINLGLHYKRFPVVLEEYNNADWNTLSDDSKVTSDYIFSIAGGTVSWKSKKQTILAQSTMESEMIALATTSKEASWLRSLLAEIPLWERPIPAVLIHCDSTTAIAKIENCYYNADDKKLVHKVDLKLNRCTLCHNIDVTQRYNVIMDFPLTIDLNRLLEEAHECISFVVCMR</sequence>
<dbReference type="CDD" id="cd09272">
    <property type="entry name" value="RNase_HI_RT_Ty1"/>
    <property type="match status" value="1"/>
</dbReference>
<reference evidence="2 3" key="1">
    <citation type="submission" date="2018-09" db="EMBL/GenBank/DDBJ databases">
        <title>A high-quality reference genome of wild soybean provides a powerful tool to mine soybean genomes.</title>
        <authorList>
            <person name="Xie M."/>
            <person name="Chung C.Y.L."/>
            <person name="Li M.-W."/>
            <person name="Wong F.-L."/>
            <person name="Chan T.-F."/>
            <person name="Lam H.-M."/>
        </authorList>
    </citation>
    <scope>NUCLEOTIDE SEQUENCE [LARGE SCALE GENOMIC DNA]</scope>
    <source>
        <strain evidence="3">cv. W05</strain>
        <tissue evidence="2">Hypocotyl of etiolated seedlings</tissue>
    </source>
</reference>
<proteinExistence type="predicted"/>
<dbReference type="PANTHER" id="PTHR11439:SF440">
    <property type="entry name" value="INTEGRASE CATALYTIC DOMAIN-CONTAINING PROTEIN"/>
    <property type="match status" value="1"/>
</dbReference>
<dbReference type="EC" id="2.7.7.7" evidence="2"/>
<dbReference type="Proteomes" id="UP000289340">
    <property type="component" value="Chromosome 10"/>
</dbReference>
<dbReference type="PANTHER" id="PTHR11439">
    <property type="entry name" value="GAG-POL-RELATED RETROTRANSPOSON"/>
    <property type="match status" value="1"/>
</dbReference>
<comment type="caution">
    <text evidence="2">The sequence shown here is derived from an EMBL/GenBank/DDBJ whole genome shotgun (WGS) entry which is preliminary data.</text>
</comment>
<name>A0A445IL28_GLYSO</name>
<protein>
    <submittedName>
        <fullName evidence="2">Retrovirus-related Pol polyprotein from transposon TNT 1-94</fullName>
        <ecNumber evidence="2">2.7.7.7</ecNumber>
    </submittedName>
</protein>
<feature type="domain" description="Reverse transcriptase Ty1/copia-type" evidence="1">
    <location>
        <begin position="38"/>
        <end position="176"/>
    </location>
</feature>
<organism evidence="2 3">
    <name type="scientific">Glycine soja</name>
    <name type="common">Wild soybean</name>
    <dbReference type="NCBI Taxonomy" id="3848"/>
    <lineage>
        <taxon>Eukaryota</taxon>
        <taxon>Viridiplantae</taxon>
        <taxon>Streptophyta</taxon>
        <taxon>Embryophyta</taxon>
        <taxon>Tracheophyta</taxon>
        <taxon>Spermatophyta</taxon>
        <taxon>Magnoliopsida</taxon>
        <taxon>eudicotyledons</taxon>
        <taxon>Gunneridae</taxon>
        <taxon>Pentapetalae</taxon>
        <taxon>rosids</taxon>
        <taxon>fabids</taxon>
        <taxon>Fabales</taxon>
        <taxon>Fabaceae</taxon>
        <taxon>Papilionoideae</taxon>
        <taxon>50 kb inversion clade</taxon>
        <taxon>NPAAA clade</taxon>
        <taxon>indigoferoid/millettioid clade</taxon>
        <taxon>Phaseoleae</taxon>
        <taxon>Glycine</taxon>
        <taxon>Glycine subgen. Soja</taxon>
    </lineage>
</organism>
<dbReference type="GO" id="GO:0003887">
    <property type="term" value="F:DNA-directed DNA polymerase activity"/>
    <property type="evidence" value="ECO:0007669"/>
    <property type="project" value="UniProtKB-EC"/>
</dbReference>
<keyword evidence="2" id="KW-0548">Nucleotidyltransferase</keyword>
<dbReference type="SUPFAM" id="SSF56672">
    <property type="entry name" value="DNA/RNA polymerases"/>
    <property type="match status" value="1"/>
</dbReference>
<keyword evidence="3" id="KW-1185">Reference proteome</keyword>